<comment type="function">
    <text evidence="3">Catalyzes two sequential steps in the biosynthesis of coenzyme A. In the first step cysteine is conjugated to 4'-phosphopantothenate to form 4-phosphopantothenoylcysteine. In the second step the latter compound is decarboxylated to form 4'-phosphopantotheine.</text>
</comment>
<dbReference type="PANTHER" id="PTHR14359:SF6">
    <property type="entry name" value="PHOSPHOPANTOTHENOYLCYSTEINE DECARBOXYLASE"/>
    <property type="match status" value="1"/>
</dbReference>
<evidence type="ECO:0000256" key="2">
    <source>
        <dbReference type="ARBA" id="ARBA00023239"/>
    </source>
</evidence>
<evidence type="ECO:0000259" key="6">
    <source>
        <dbReference type="Pfam" id="PF04127"/>
    </source>
</evidence>
<protein>
    <recommendedName>
        <fullName evidence="3">Coenzyme A biosynthesis bifunctional protein CoaBC</fullName>
    </recommendedName>
    <alternativeName>
        <fullName evidence="3">DNA/pantothenate metabolism flavoprotein</fullName>
    </alternativeName>
    <alternativeName>
        <fullName evidence="3">Phosphopantothenoylcysteine synthetase/decarboxylase</fullName>
        <shortName evidence="3">PPCS-PPCDC</shortName>
    </alternativeName>
    <domain>
        <recommendedName>
            <fullName evidence="3">Phosphopantothenoylcysteine decarboxylase</fullName>
            <shortName evidence="3">PPC decarboxylase</shortName>
            <shortName evidence="3">PPC-DC</shortName>
            <ecNumber evidence="3">4.1.1.36</ecNumber>
        </recommendedName>
        <alternativeName>
            <fullName evidence="3">CoaC</fullName>
        </alternativeName>
    </domain>
    <domain>
        <recommendedName>
            <fullName evidence="3">Phosphopantothenate--cysteine ligase</fullName>
            <ecNumber evidence="3">6.3.2.5</ecNumber>
        </recommendedName>
        <alternativeName>
            <fullName evidence="3">CoaB</fullName>
        </alternativeName>
        <alternativeName>
            <fullName evidence="3">Phosphopantothenoylcysteine synthetase</fullName>
            <shortName evidence="3">PPC synthetase</shortName>
            <shortName evidence="3">PPC-S</shortName>
        </alternativeName>
    </domain>
</protein>
<dbReference type="InterPro" id="IPR003382">
    <property type="entry name" value="Flavoprotein"/>
</dbReference>
<feature type="binding site" evidence="3">
    <location>
        <position position="355"/>
    </location>
    <ligand>
        <name>CTP</name>
        <dbReference type="ChEBI" id="CHEBI:37563"/>
    </ligand>
</feature>
<evidence type="ECO:0000259" key="5">
    <source>
        <dbReference type="Pfam" id="PF02441"/>
    </source>
</evidence>
<dbReference type="InterPro" id="IPR036551">
    <property type="entry name" value="Flavin_trans-like"/>
</dbReference>
<dbReference type="SUPFAM" id="SSF102645">
    <property type="entry name" value="CoaB-like"/>
    <property type="match status" value="1"/>
</dbReference>
<dbReference type="Proteomes" id="UP001171111">
    <property type="component" value="Unassembled WGS sequence"/>
</dbReference>
<keyword evidence="8" id="KW-1185">Reference proteome</keyword>
<keyword evidence="3" id="KW-0511">Multifunctional enzyme</keyword>
<comment type="catalytic activity">
    <reaction evidence="3 4">
        <text>N-[(R)-4-phosphopantothenoyl]-L-cysteine + H(+) = (R)-4'-phosphopantetheine + CO2</text>
        <dbReference type="Rhea" id="RHEA:16793"/>
        <dbReference type="ChEBI" id="CHEBI:15378"/>
        <dbReference type="ChEBI" id="CHEBI:16526"/>
        <dbReference type="ChEBI" id="CHEBI:59458"/>
        <dbReference type="ChEBI" id="CHEBI:61723"/>
        <dbReference type="EC" id="4.1.1.36"/>
    </reaction>
</comment>
<dbReference type="InterPro" id="IPR035929">
    <property type="entry name" value="CoaB-like_sf"/>
</dbReference>
<dbReference type="Pfam" id="PF04127">
    <property type="entry name" value="DFP"/>
    <property type="match status" value="1"/>
</dbReference>
<comment type="caution">
    <text evidence="7">The sequence shown here is derived from an EMBL/GenBank/DDBJ whole genome shotgun (WGS) entry which is preliminary data.</text>
</comment>
<comment type="pathway">
    <text evidence="3 4">Cofactor biosynthesis; coenzyme A biosynthesis; CoA from (R)-pantothenate: step 3/5.</text>
</comment>
<comment type="caution">
    <text evidence="3">Lacks conserved residue(s) required for the propagation of feature annotation.</text>
</comment>
<dbReference type="InterPro" id="IPR005252">
    <property type="entry name" value="CoaBC"/>
</dbReference>
<dbReference type="RefSeq" id="WP_302243357.1">
    <property type="nucleotide sequence ID" value="NZ_JAULJQ010000001.1"/>
</dbReference>
<comment type="similarity">
    <text evidence="3 4">In the N-terminal section; belongs to the HFCD (homo-oligomeric flavin containing Cys decarboxylase) superfamily.</text>
</comment>
<keyword evidence="3" id="KW-0460">Magnesium</keyword>
<comment type="pathway">
    <text evidence="3 4">Cofactor biosynthesis; coenzyme A biosynthesis; CoA from (R)-pantothenate: step 2/5.</text>
</comment>
<sequence length="412" mass="44578">MLNLEFLNLKDTKITLCVSSSISFYKAFEILSLLKTANAKVRVAMSEQTLKFCSPLAFEALSGECVLVGDSKPLAHIEYAKCDLMIIAPATANTINKIALGIADNAMLSCILACRAPKLIAPAANTAMLENPATQNSLKVLKERGFVVVNSCEKTLACGDVGKGALASPKDIVLSAARMLGTNSRISGINSRIPSANSRISKVIITAGACYEMIDDVRAITNLSSGKMGLALAFAYYLRGFDVTLISSAQNLPKSMENLEFLSFKSSAELLEILKNKKLAKDDLLVMAAAISDYIPVKKAKGKIKKSGANLNLELKENIDILSSLKELKCKKIGFKMEMDEQSALSSAKNMLENKALDAVCLNVLKAQNYFGSEQNEVLFITKNSQKMLKMASKHEIAAQIARLSENLSENL</sequence>
<keyword evidence="3 4" id="KW-0436">Ligase</keyword>
<comment type="function">
    <text evidence="4">Catalyzes two steps in the biosynthesis of coenzyme A. In the first step cysteine is conjugated to 4'-phosphopantothenate to form 4-phosphopantothenoylcysteine, in the latter compound is decarboxylated to form 4'-phosphopantotheine.</text>
</comment>
<evidence type="ECO:0000256" key="1">
    <source>
        <dbReference type="ARBA" id="ARBA00022793"/>
    </source>
</evidence>
<dbReference type="PANTHER" id="PTHR14359">
    <property type="entry name" value="HOMO-OLIGOMERIC FLAVIN CONTAINING CYS DECARBOXYLASE FAMILY"/>
    <property type="match status" value="1"/>
</dbReference>
<evidence type="ECO:0000256" key="3">
    <source>
        <dbReference type="HAMAP-Rule" id="MF_02225"/>
    </source>
</evidence>
<evidence type="ECO:0000313" key="7">
    <source>
        <dbReference type="EMBL" id="MDO2408630.1"/>
    </source>
</evidence>
<keyword evidence="3" id="KW-0479">Metal-binding</keyword>
<evidence type="ECO:0000313" key="8">
    <source>
        <dbReference type="Proteomes" id="UP001171111"/>
    </source>
</evidence>
<feature type="binding site" evidence="3">
    <location>
        <position position="335"/>
    </location>
    <ligand>
        <name>CTP</name>
        <dbReference type="ChEBI" id="CHEBI:37563"/>
    </ligand>
</feature>
<organism evidence="7 8">
    <name type="scientific">Campylobacter magnus</name>
    <dbReference type="NCBI Taxonomy" id="3026462"/>
    <lineage>
        <taxon>Bacteria</taxon>
        <taxon>Pseudomonadati</taxon>
        <taxon>Campylobacterota</taxon>
        <taxon>Epsilonproteobacteria</taxon>
        <taxon>Campylobacterales</taxon>
        <taxon>Campylobacteraceae</taxon>
        <taxon>Campylobacter</taxon>
    </lineage>
</organism>
<feature type="binding site" evidence="3">
    <location>
        <position position="303"/>
    </location>
    <ligand>
        <name>CTP</name>
        <dbReference type="ChEBI" id="CHEBI:37563"/>
    </ligand>
</feature>
<accession>A0ABT8T5L2</accession>
<dbReference type="EC" id="6.3.2.5" evidence="3"/>
<dbReference type="NCBIfam" id="TIGR00521">
    <property type="entry name" value="coaBC_dfp"/>
    <property type="match status" value="1"/>
</dbReference>
<comment type="cofactor">
    <cofactor evidence="3">
        <name>FMN</name>
        <dbReference type="ChEBI" id="CHEBI:58210"/>
    </cofactor>
    <text evidence="3">Binds 1 FMN per subunit.</text>
</comment>
<feature type="active site" description="Proton donor" evidence="3">
    <location>
        <position position="158"/>
    </location>
</feature>
<dbReference type="Pfam" id="PF02441">
    <property type="entry name" value="Flavoprotein"/>
    <property type="match status" value="1"/>
</dbReference>
<keyword evidence="3 4" id="KW-0285">Flavoprotein</keyword>
<feature type="region of interest" description="Phosphopantothenate--cysteine ligase" evidence="3">
    <location>
        <begin position="203"/>
        <end position="412"/>
    </location>
</feature>
<dbReference type="Gene3D" id="3.40.50.1950">
    <property type="entry name" value="Flavin prenyltransferase-like"/>
    <property type="match status" value="1"/>
</dbReference>
<comment type="similarity">
    <text evidence="3 4">In the C-terminal section; belongs to the PPC synthetase family.</text>
</comment>
<keyword evidence="1 3" id="KW-0210">Decarboxylase</keyword>
<dbReference type="HAMAP" id="MF_02225">
    <property type="entry name" value="CoaBC"/>
    <property type="match status" value="1"/>
</dbReference>
<dbReference type="GO" id="GO:0004632">
    <property type="term" value="F:phosphopantothenate--cysteine ligase activity"/>
    <property type="evidence" value="ECO:0007669"/>
    <property type="project" value="UniProtKB-EC"/>
</dbReference>
<dbReference type="EC" id="4.1.1.36" evidence="3"/>
<keyword evidence="3 4" id="KW-0288">FMN</keyword>
<comment type="cofactor">
    <cofactor evidence="3">
        <name>Mg(2+)</name>
        <dbReference type="ChEBI" id="CHEBI:18420"/>
    </cofactor>
</comment>
<reference evidence="7 8" key="1">
    <citation type="submission" date="2023-06" db="EMBL/GenBank/DDBJ databases">
        <title>Campylobacter magnum sp. nov., isolated from cecal contents of domestic pigs (Sus scrofa domesticus).</title>
        <authorList>
            <person name="Papic B."/>
            <person name="Gruntar I."/>
        </authorList>
    </citation>
    <scope>NUCLEOTIDE SEQUENCE [LARGE SCALE GENOMIC DNA]</scope>
    <source>
        <strain evidence="8">34484-21</strain>
    </source>
</reference>
<dbReference type="EMBL" id="JAULJQ010000001">
    <property type="protein sequence ID" value="MDO2408630.1"/>
    <property type="molecule type" value="Genomic_DNA"/>
</dbReference>
<keyword evidence="2 3" id="KW-0456">Lyase</keyword>
<feature type="region of interest" description="Phosphopantothenoylcysteine decarboxylase" evidence="3">
    <location>
        <begin position="1"/>
        <end position="202"/>
    </location>
</feature>
<feature type="domain" description="Flavoprotein" evidence="5">
    <location>
        <begin position="13"/>
        <end position="173"/>
    </location>
</feature>
<feature type="domain" description="DNA/pantothenate metabolism flavoprotein C-terminal" evidence="6">
    <location>
        <begin position="201"/>
        <end position="403"/>
    </location>
</feature>
<comment type="catalytic activity">
    <reaction evidence="3 4">
        <text>(R)-4'-phosphopantothenate + L-cysteine + CTP = N-[(R)-4-phosphopantothenoyl]-L-cysteine + CMP + diphosphate + H(+)</text>
        <dbReference type="Rhea" id="RHEA:19397"/>
        <dbReference type="ChEBI" id="CHEBI:10986"/>
        <dbReference type="ChEBI" id="CHEBI:15378"/>
        <dbReference type="ChEBI" id="CHEBI:33019"/>
        <dbReference type="ChEBI" id="CHEBI:35235"/>
        <dbReference type="ChEBI" id="CHEBI:37563"/>
        <dbReference type="ChEBI" id="CHEBI:59458"/>
        <dbReference type="ChEBI" id="CHEBI:60377"/>
        <dbReference type="EC" id="6.3.2.5"/>
    </reaction>
</comment>
<dbReference type="SUPFAM" id="SSF52507">
    <property type="entry name" value="Homo-oligomeric flavin-containing Cys decarboxylases, HFCD"/>
    <property type="match status" value="1"/>
</dbReference>
<dbReference type="InterPro" id="IPR007085">
    <property type="entry name" value="DNA/pantothenate-metab_flavo_C"/>
</dbReference>
<gene>
    <name evidence="3 7" type="primary">coaBC</name>
    <name evidence="7" type="ORF">Q2362_00765</name>
</gene>
<name>A0ABT8T5L2_9BACT</name>
<evidence type="ECO:0000256" key="4">
    <source>
        <dbReference type="RuleBase" id="RU364078"/>
    </source>
</evidence>
<dbReference type="Gene3D" id="3.40.50.10300">
    <property type="entry name" value="CoaB-like"/>
    <property type="match status" value="1"/>
</dbReference>
<feature type="binding site" evidence="3">
    <location>
        <position position="293"/>
    </location>
    <ligand>
        <name>CTP</name>
        <dbReference type="ChEBI" id="CHEBI:37563"/>
    </ligand>
</feature>
<proteinExistence type="inferred from homology"/>
<dbReference type="GO" id="GO:0004633">
    <property type="term" value="F:phosphopantothenoylcysteine decarboxylase activity"/>
    <property type="evidence" value="ECO:0007669"/>
    <property type="project" value="UniProtKB-EC"/>
</dbReference>